<keyword evidence="3" id="KW-1185">Reference proteome</keyword>
<accession>A0A7J6X0D9</accession>
<gene>
    <name evidence="2" type="ORF">FRX31_007612</name>
</gene>
<keyword evidence="1" id="KW-0812">Transmembrane</keyword>
<sequence>MDRSIDSLTLSFFNIDQRDSRTVSVPGIWNFTFDVLREVTHHASTHNANPATGNKINKTLAIHSSSSYFLFVFFSALHTSLLIPIEFIRYVVRANLNKVLSLPACVLSRQA</sequence>
<dbReference type="Proteomes" id="UP000554482">
    <property type="component" value="Unassembled WGS sequence"/>
</dbReference>
<name>A0A7J6X0D9_THATH</name>
<comment type="caution">
    <text evidence="2">The sequence shown here is derived from an EMBL/GenBank/DDBJ whole genome shotgun (WGS) entry which is preliminary data.</text>
</comment>
<protein>
    <submittedName>
        <fullName evidence="2">Uncharacterized protein</fullName>
    </submittedName>
</protein>
<reference evidence="2 3" key="1">
    <citation type="submission" date="2020-06" db="EMBL/GenBank/DDBJ databases">
        <title>Transcriptomic and genomic resources for Thalictrum thalictroides and T. hernandezii: Facilitating candidate gene discovery in an emerging model plant lineage.</title>
        <authorList>
            <person name="Arias T."/>
            <person name="Riano-Pachon D.M."/>
            <person name="Di Stilio V.S."/>
        </authorList>
    </citation>
    <scope>NUCLEOTIDE SEQUENCE [LARGE SCALE GENOMIC DNA]</scope>
    <source>
        <strain evidence="3">cv. WT478/WT964</strain>
        <tissue evidence="2">Leaves</tissue>
    </source>
</reference>
<keyword evidence="1" id="KW-1133">Transmembrane helix</keyword>
<feature type="transmembrane region" description="Helical" evidence="1">
    <location>
        <begin position="68"/>
        <end position="92"/>
    </location>
</feature>
<keyword evidence="1" id="KW-0472">Membrane</keyword>
<organism evidence="2 3">
    <name type="scientific">Thalictrum thalictroides</name>
    <name type="common">Rue-anemone</name>
    <name type="synonym">Anemone thalictroides</name>
    <dbReference type="NCBI Taxonomy" id="46969"/>
    <lineage>
        <taxon>Eukaryota</taxon>
        <taxon>Viridiplantae</taxon>
        <taxon>Streptophyta</taxon>
        <taxon>Embryophyta</taxon>
        <taxon>Tracheophyta</taxon>
        <taxon>Spermatophyta</taxon>
        <taxon>Magnoliopsida</taxon>
        <taxon>Ranunculales</taxon>
        <taxon>Ranunculaceae</taxon>
        <taxon>Thalictroideae</taxon>
        <taxon>Thalictrum</taxon>
    </lineage>
</organism>
<dbReference type="AlphaFoldDB" id="A0A7J6X0D9"/>
<evidence type="ECO:0000256" key="1">
    <source>
        <dbReference type="SAM" id="Phobius"/>
    </source>
</evidence>
<dbReference type="EMBL" id="JABWDY010007603">
    <property type="protein sequence ID" value="KAF5202803.1"/>
    <property type="molecule type" value="Genomic_DNA"/>
</dbReference>
<evidence type="ECO:0000313" key="2">
    <source>
        <dbReference type="EMBL" id="KAF5202803.1"/>
    </source>
</evidence>
<proteinExistence type="predicted"/>
<evidence type="ECO:0000313" key="3">
    <source>
        <dbReference type="Proteomes" id="UP000554482"/>
    </source>
</evidence>